<dbReference type="Proteomes" id="UP000218765">
    <property type="component" value="Chromosome"/>
</dbReference>
<accession>A0A1Z4VT27</accession>
<dbReference type="RefSeq" id="WP_096366856.1">
    <property type="nucleotide sequence ID" value="NZ_AP018052.1"/>
</dbReference>
<evidence type="ECO:0000313" key="2">
    <source>
        <dbReference type="EMBL" id="BAZ94800.1"/>
    </source>
</evidence>
<proteinExistence type="predicted"/>
<dbReference type="Pfam" id="PF02464">
    <property type="entry name" value="CinA"/>
    <property type="match status" value="1"/>
</dbReference>
<dbReference type="Gene3D" id="3.90.950.20">
    <property type="entry name" value="CinA-like"/>
    <property type="match status" value="1"/>
</dbReference>
<gene>
    <name evidence="2" type="ORF">FOKN1_2428</name>
</gene>
<organism evidence="2 3">
    <name type="scientific">Thiohalobacter thiocyanaticus</name>
    <dbReference type="NCBI Taxonomy" id="585455"/>
    <lineage>
        <taxon>Bacteria</taxon>
        <taxon>Pseudomonadati</taxon>
        <taxon>Pseudomonadota</taxon>
        <taxon>Gammaproteobacteria</taxon>
        <taxon>Thiohalobacterales</taxon>
        <taxon>Thiohalobacteraceae</taxon>
        <taxon>Thiohalobacter</taxon>
    </lineage>
</organism>
<keyword evidence="3" id="KW-1185">Reference proteome</keyword>
<dbReference type="InterPro" id="IPR008136">
    <property type="entry name" value="CinA_C"/>
</dbReference>
<feature type="domain" description="CinA C-terminal" evidence="1">
    <location>
        <begin position="14"/>
        <end position="165"/>
    </location>
</feature>
<protein>
    <recommendedName>
        <fullName evidence="1">CinA C-terminal domain-containing protein</fullName>
    </recommendedName>
</protein>
<dbReference type="NCBIfam" id="TIGR00199">
    <property type="entry name" value="PncC_domain"/>
    <property type="match status" value="1"/>
</dbReference>
<dbReference type="AlphaFoldDB" id="A0A1Z4VT27"/>
<dbReference type="SUPFAM" id="SSF142433">
    <property type="entry name" value="CinA-like"/>
    <property type="match status" value="1"/>
</dbReference>
<dbReference type="InterPro" id="IPR036653">
    <property type="entry name" value="CinA-like_C"/>
</dbReference>
<dbReference type="OrthoDB" id="9801454at2"/>
<name>A0A1Z4VT27_9GAMM</name>
<sequence length="171" mass="17908">MTQSTNSNEARLSDLSRALGRAATEAGVMLTVAESCTGGWLAKVITDTPGSSHWFDRGFVTYTNAAKQDLLGVSPATLEAQGAVSEATVREMAAGALAHSRAQLAVAISGIAGPEGGTEDKPVGTVCFAWNRLHQAPRAETLKLPGDREAVRRQAVERALYGLLAALGHHD</sequence>
<reference evidence="2 3" key="1">
    <citation type="submission" date="2017-05" db="EMBL/GenBank/DDBJ databases">
        <title>Thiocyanate degradation by Thiohalobacter thiocyanaticus FOKN1.</title>
        <authorList>
            <person name="Oshiki M."/>
            <person name="Fukushima T."/>
            <person name="Kawano S."/>
            <person name="Nakagawa J."/>
        </authorList>
    </citation>
    <scope>NUCLEOTIDE SEQUENCE [LARGE SCALE GENOMIC DNA]</scope>
    <source>
        <strain evidence="2 3">FOKN1</strain>
    </source>
</reference>
<evidence type="ECO:0000313" key="3">
    <source>
        <dbReference type="Proteomes" id="UP000218765"/>
    </source>
</evidence>
<dbReference type="KEGG" id="ttc:FOKN1_2428"/>
<evidence type="ECO:0000259" key="1">
    <source>
        <dbReference type="Pfam" id="PF02464"/>
    </source>
</evidence>
<dbReference type="EMBL" id="AP018052">
    <property type="protein sequence ID" value="BAZ94800.1"/>
    <property type="molecule type" value="Genomic_DNA"/>
</dbReference>